<comment type="caution">
    <text evidence="1">The sequence shown here is derived from an EMBL/GenBank/DDBJ whole genome shotgun (WGS) entry which is preliminary data.</text>
</comment>
<keyword evidence="2" id="KW-1185">Reference proteome</keyword>
<dbReference type="Proteomes" id="UP000593565">
    <property type="component" value="Unassembled WGS sequence"/>
</dbReference>
<accession>A0A7J6B502</accession>
<gene>
    <name evidence="1" type="ORF">AMELA_G00059030</name>
</gene>
<dbReference type="AlphaFoldDB" id="A0A7J6B502"/>
<proteinExistence type="predicted"/>
<feature type="non-terminal residue" evidence="1">
    <location>
        <position position="114"/>
    </location>
</feature>
<organism evidence="1 2">
    <name type="scientific">Ameiurus melas</name>
    <name type="common">Black bullhead</name>
    <name type="synonym">Silurus melas</name>
    <dbReference type="NCBI Taxonomy" id="219545"/>
    <lineage>
        <taxon>Eukaryota</taxon>
        <taxon>Metazoa</taxon>
        <taxon>Chordata</taxon>
        <taxon>Craniata</taxon>
        <taxon>Vertebrata</taxon>
        <taxon>Euteleostomi</taxon>
        <taxon>Actinopterygii</taxon>
        <taxon>Neopterygii</taxon>
        <taxon>Teleostei</taxon>
        <taxon>Ostariophysi</taxon>
        <taxon>Siluriformes</taxon>
        <taxon>Ictaluridae</taxon>
        <taxon>Ameiurus</taxon>
    </lineage>
</organism>
<name>A0A7J6B502_AMEME</name>
<sequence>AEAVIRKLLHLPFQPLFILKKLPHLLRLSWRPHCLCDCLGPQDTAHHGLQQRDSSAQSFCLRGAGTAGFHWAVHSEGVLAAAVAVIGPLERGSVMTLDIHNQPEHAHGKPHPHD</sequence>
<protein>
    <submittedName>
        <fullName evidence="1">Uncharacterized protein</fullName>
    </submittedName>
</protein>
<dbReference type="EMBL" id="JAAGNN010000005">
    <property type="protein sequence ID" value="KAF4088818.1"/>
    <property type="molecule type" value="Genomic_DNA"/>
</dbReference>
<reference evidence="1 2" key="1">
    <citation type="submission" date="2020-02" db="EMBL/GenBank/DDBJ databases">
        <title>A chromosome-scale genome assembly of the black bullhead catfish (Ameiurus melas).</title>
        <authorList>
            <person name="Wen M."/>
            <person name="Zham M."/>
            <person name="Cabau C."/>
            <person name="Klopp C."/>
            <person name="Donnadieu C."/>
            <person name="Roques C."/>
            <person name="Bouchez O."/>
            <person name="Lampietro C."/>
            <person name="Jouanno E."/>
            <person name="Herpin A."/>
            <person name="Louis A."/>
            <person name="Berthelot C."/>
            <person name="Parey E."/>
            <person name="Roest-Crollius H."/>
            <person name="Braasch I."/>
            <person name="Postlethwait J."/>
            <person name="Robinson-Rechavi M."/>
            <person name="Echchiki A."/>
            <person name="Begum T."/>
            <person name="Montfort J."/>
            <person name="Schartl M."/>
            <person name="Bobe J."/>
            <person name="Guiguen Y."/>
        </authorList>
    </citation>
    <scope>NUCLEOTIDE SEQUENCE [LARGE SCALE GENOMIC DNA]</scope>
    <source>
        <strain evidence="1">M_S1</strain>
        <tissue evidence="1">Blood</tissue>
    </source>
</reference>
<evidence type="ECO:0000313" key="2">
    <source>
        <dbReference type="Proteomes" id="UP000593565"/>
    </source>
</evidence>
<evidence type="ECO:0000313" key="1">
    <source>
        <dbReference type="EMBL" id="KAF4088818.1"/>
    </source>
</evidence>